<proteinExistence type="predicted"/>
<evidence type="ECO:0000313" key="2">
    <source>
        <dbReference type="Proteomes" id="UP000887013"/>
    </source>
</evidence>
<dbReference type="Proteomes" id="UP000887013">
    <property type="component" value="Unassembled WGS sequence"/>
</dbReference>
<gene>
    <name evidence="1" type="ORF">NPIL_382221</name>
</gene>
<accession>A0A8X6TPS1</accession>
<evidence type="ECO:0000313" key="1">
    <source>
        <dbReference type="EMBL" id="GFT31345.1"/>
    </source>
</evidence>
<keyword evidence="2" id="KW-1185">Reference proteome</keyword>
<reference evidence="1" key="1">
    <citation type="submission" date="2020-08" db="EMBL/GenBank/DDBJ databases">
        <title>Multicomponent nature underlies the extraordinary mechanical properties of spider dragline silk.</title>
        <authorList>
            <person name="Kono N."/>
            <person name="Nakamura H."/>
            <person name="Mori M."/>
            <person name="Yoshida Y."/>
            <person name="Ohtoshi R."/>
            <person name="Malay A.D."/>
            <person name="Moran D.A.P."/>
            <person name="Tomita M."/>
            <person name="Numata K."/>
            <person name="Arakawa K."/>
        </authorList>
    </citation>
    <scope>NUCLEOTIDE SEQUENCE</scope>
</reference>
<comment type="caution">
    <text evidence="1">The sequence shown here is derived from an EMBL/GenBank/DDBJ whole genome shotgun (WGS) entry which is preliminary data.</text>
</comment>
<protein>
    <submittedName>
        <fullName evidence="1">Uncharacterized protein</fullName>
    </submittedName>
</protein>
<dbReference type="EMBL" id="BMAW01107909">
    <property type="protein sequence ID" value="GFT31345.1"/>
    <property type="molecule type" value="Genomic_DNA"/>
</dbReference>
<name>A0A8X6TPS1_NEPPI</name>
<sequence>MLLSGHVSTLTISTISSKHILETPVAPTRILYFISEGKETSKQTKLPKIISGQNRNLGILSLTQDRSEPYGTISIAKTGLKTSNL</sequence>
<dbReference type="AlphaFoldDB" id="A0A8X6TPS1"/>
<organism evidence="1 2">
    <name type="scientific">Nephila pilipes</name>
    <name type="common">Giant wood spider</name>
    <name type="synonym">Nephila maculata</name>
    <dbReference type="NCBI Taxonomy" id="299642"/>
    <lineage>
        <taxon>Eukaryota</taxon>
        <taxon>Metazoa</taxon>
        <taxon>Ecdysozoa</taxon>
        <taxon>Arthropoda</taxon>
        <taxon>Chelicerata</taxon>
        <taxon>Arachnida</taxon>
        <taxon>Araneae</taxon>
        <taxon>Araneomorphae</taxon>
        <taxon>Entelegynae</taxon>
        <taxon>Araneoidea</taxon>
        <taxon>Nephilidae</taxon>
        <taxon>Nephila</taxon>
    </lineage>
</organism>